<dbReference type="Gene3D" id="1.10.10.1760">
    <property type="entry name" value="60S ribosomal protein L36"/>
    <property type="match status" value="1"/>
</dbReference>
<keyword evidence="3 5" id="KW-0689">Ribosomal protein</keyword>
<dbReference type="GO" id="GO:1990904">
    <property type="term" value="C:ribonucleoprotein complex"/>
    <property type="evidence" value="ECO:0007669"/>
    <property type="project" value="UniProtKB-KW"/>
</dbReference>
<dbReference type="GO" id="GO:0003735">
    <property type="term" value="F:structural constituent of ribosome"/>
    <property type="evidence" value="ECO:0007669"/>
    <property type="project" value="InterPro"/>
</dbReference>
<proteinExistence type="inferred from homology"/>
<evidence type="ECO:0000313" key="7">
    <source>
        <dbReference type="WBParaSite" id="SSTP_0000127700.1"/>
    </source>
</evidence>
<evidence type="ECO:0000256" key="1">
    <source>
        <dbReference type="ARBA" id="ARBA00006509"/>
    </source>
</evidence>
<dbReference type="InterPro" id="IPR000509">
    <property type="entry name" value="Ribosomal_eL36"/>
</dbReference>
<evidence type="ECO:0000256" key="3">
    <source>
        <dbReference type="ARBA" id="ARBA00022980"/>
    </source>
</evidence>
<dbReference type="PANTHER" id="PTHR10114">
    <property type="entry name" value="60S RIBOSOMAL PROTEIN L36"/>
    <property type="match status" value="1"/>
</dbReference>
<reference evidence="7" key="1">
    <citation type="submission" date="2015-08" db="UniProtKB">
        <authorList>
            <consortium name="WormBaseParasite"/>
        </authorList>
    </citation>
    <scope>IDENTIFICATION</scope>
</reference>
<comment type="subunit">
    <text evidence="2">Component of the large ribosomal subunit.</text>
</comment>
<dbReference type="GO" id="GO:0005840">
    <property type="term" value="C:ribosome"/>
    <property type="evidence" value="ECO:0007669"/>
    <property type="project" value="UniProtKB-KW"/>
</dbReference>
<sequence length="105" mass="12274">MVQSAAVEGLAVGLEKGVRVTKNARKIRQNRKRGVATKKTKLVRELVREITGFAPYERRMMELLRVSRDKKAFKFTKARVGTHLRAKKKRDEIQNIMNQMRKQHK</sequence>
<evidence type="ECO:0000256" key="4">
    <source>
        <dbReference type="ARBA" id="ARBA00023274"/>
    </source>
</evidence>
<name>A0A0K0DVL0_STRER</name>
<evidence type="ECO:0000256" key="2">
    <source>
        <dbReference type="ARBA" id="ARBA00011133"/>
    </source>
</evidence>
<dbReference type="WBParaSite" id="TCONS_00006052.p1">
    <property type="protein sequence ID" value="TCONS_00006052.p1"/>
    <property type="gene ID" value="XLOC_004234"/>
</dbReference>
<dbReference type="InterPro" id="IPR038097">
    <property type="entry name" value="Ribosomal_eL36_sf"/>
</dbReference>
<dbReference type="WBParaSite" id="SSTP_0000127700.1">
    <property type="protein sequence ID" value="SSTP_0000127700.1"/>
    <property type="gene ID" value="SSTP_0000127700"/>
</dbReference>
<evidence type="ECO:0000256" key="5">
    <source>
        <dbReference type="RuleBase" id="RU000665"/>
    </source>
</evidence>
<dbReference type="FunFam" id="1.10.10.1760:FF:000001">
    <property type="entry name" value="60S ribosomal protein L36"/>
    <property type="match status" value="1"/>
</dbReference>
<accession>A0A0K0DVL0</accession>
<comment type="similarity">
    <text evidence="1 5">Belongs to the eukaryotic ribosomal protein eL36 family.</text>
</comment>
<dbReference type="AlphaFoldDB" id="A0A0K0DVL0"/>
<dbReference type="Pfam" id="PF01158">
    <property type="entry name" value="Ribosomal_L36e"/>
    <property type="match status" value="1"/>
</dbReference>
<keyword evidence="6" id="KW-1185">Reference proteome</keyword>
<protein>
    <recommendedName>
        <fullName evidence="5">60S ribosomal protein L36</fullName>
    </recommendedName>
</protein>
<dbReference type="Proteomes" id="UP000035681">
    <property type="component" value="Unplaced"/>
</dbReference>
<dbReference type="STRING" id="6248.A0A0K0DVL0"/>
<evidence type="ECO:0000313" key="6">
    <source>
        <dbReference type="Proteomes" id="UP000035681"/>
    </source>
</evidence>
<dbReference type="GO" id="GO:0006412">
    <property type="term" value="P:translation"/>
    <property type="evidence" value="ECO:0007669"/>
    <property type="project" value="InterPro"/>
</dbReference>
<dbReference type="PROSITE" id="PS01190">
    <property type="entry name" value="RIBOSOMAL_L36E"/>
    <property type="match status" value="1"/>
</dbReference>
<keyword evidence="4 5" id="KW-0687">Ribonucleoprotein</keyword>
<organism evidence="7">
    <name type="scientific">Strongyloides stercoralis</name>
    <name type="common">Threadworm</name>
    <dbReference type="NCBI Taxonomy" id="6248"/>
    <lineage>
        <taxon>Eukaryota</taxon>
        <taxon>Metazoa</taxon>
        <taxon>Ecdysozoa</taxon>
        <taxon>Nematoda</taxon>
        <taxon>Chromadorea</taxon>
        <taxon>Rhabditida</taxon>
        <taxon>Tylenchina</taxon>
        <taxon>Panagrolaimomorpha</taxon>
        <taxon>Strongyloidoidea</taxon>
        <taxon>Strongyloididae</taxon>
        <taxon>Strongyloides</taxon>
    </lineage>
</organism>